<dbReference type="Gene3D" id="3.10.180.10">
    <property type="entry name" value="2,3-Dihydroxybiphenyl 1,2-Dioxygenase, domain 1"/>
    <property type="match status" value="1"/>
</dbReference>
<feature type="domain" description="VOC" evidence="2">
    <location>
        <begin position="3"/>
        <end position="142"/>
    </location>
</feature>
<dbReference type="AlphaFoldDB" id="A0A178MND4"/>
<evidence type="ECO:0000313" key="4">
    <source>
        <dbReference type="Proteomes" id="UP000078543"/>
    </source>
</evidence>
<dbReference type="PANTHER" id="PTHR43048">
    <property type="entry name" value="METHYLMALONYL-COA EPIMERASE"/>
    <property type="match status" value="1"/>
</dbReference>
<dbReference type="InterPro" id="IPR037523">
    <property type="entry name" value="VOC_core"/>
</dbReference>
<evidence type="ECO:0000256" key="1">
    <source>
        <dbReference type="ARBA" id="ARBA00022723"/>
    </source>
</evidence>
<dbReference type="GO" id="GO:0004493">
    <property type="term" value="F:methylmalonyl-CoA epimerase activity"/>
    <property type="evidence" value="ECO:0007669"/>
    <property type="project" value="TreeGrafter"/>
</dbReference>
<evidence type="ECO:0000259" key="2">
    <source>
        <dbReference type="PROSITE" id="PS51819"/>
    </source>
</evidence>
<dbReference type="STRING" id="1437059.A6A05_13205"/>
<gene>
    <name evidence="3" type="ORF">A6A05_13205</name>
</gene>
<sequence>MTLLDHVNLVVTDPVASRDFYGRLLGLAPVMDRWLEGEWFDRLTGIDGARARCIILDAPDGGCRIELLAFATPEGTTEADLSDHAATGLRHVAIRVDDLDACLARLETPPPAIEVPRAIVPVGKRMAYVPDPDGIIVELAEYGGTPSFTFGGC</sequence>
<organism evidence="3 4">
    <name type="scientific">Magnetospirillum moscoviense</name>
    <dbReference type="NCBI Taxonomy" id="1437059"/>
    <lineage>
        <taxon>Bacteria</taxon>
        <taxon>Pseudomonadati</taxon>
        <taxon>Pseudomonadota</taxon>
        <taxon>Alphaproteobacteria</taxon>
        <taxon>Rhodospirillales</taxon>
        <taxon>Rhodospirillaceae</taxon>
        <taxon>Magnetospirillum</taxon>
    </lineage>
</organism>
<accession>A0A178MND4</accession>
<dbReference type="RefSeq" id="WP_068501281.1">
    <property type="nucleotide sequence ID" value="NZ_LWQU01000145.1"/>
</dbReference>
<keyword evidence="4" id="KW-1185">Reference proteome</keyword>
<dbReference type="SUPFAM" id="SSF54593">
    <property type="entry name" value="Glyoxalase/Bleomycin resistance protein/Dihydroxybiphenyl dioxygenase"/>
    <property type="match status" value="1"/>
</dbReference>
<dbReference type="InterPro" id="IPR004360">
    <property type="entry name" value="Glyas_Fos-R_dOase_dom"/>
</dbReference>
<keyword evidence="1" id="KW-0479">Metal-binding</keyword>
<dbReference type="PANTHER" id="PTHR43048:SF5">
    <property type="entry name" value="BLR5325 PROTEIN"/>
    <property type="match status" value="1"/>
</dbReference>
<dbReference type="OrthoDB" id="7187210at2"/>
<dbReference type="InterPro" id="IPR029068">
    <property type="entry name" value="Glyas_Bleomycin-R_OHBP_Dase"/>
</dbReference>
<dbReference type="Pfam" id="PF00903">
    <property type="entry name" value="Glyoxalase"/>
    <property type="match status" value="1"/>
</dbReference>
<dbReference type="GO" id="GO:0046872">
    <property type="term" value="F:metal ion binding"/>
    <property type="evidence" value="ECO:0007669"/>
    <property type="project" value="UniProtKB-KW"/>
</dbReference>
<protein>
    <recommendedName>
        <fullName evidence="2">VOC domain-containing protein</fullName>
    </recommendedName>
</protein>
<dbReference type="EMBL" id="LWQU01000145">
    <property type="protein sequence ID" value="OAN49618.1"/>
    <property type="molecule type" value="Genomic_DNA"/>
</dbReference>
<name>A0A178MND4_9PROT</name>
<dbReference type="PROSITE" id="PS51819">
    <property type="entry name" value="VOC"/>
    <property type="match status" value="1"/>
</dbReference>
<dbReference type="GO" id="GO:0046491">
    <property type="term" value="P:L-methylmalonyl-CoA metabolic process"/>
    <property type="evidence" value="ECO:0007669"/>
    <property type="project" value="TreeGrafter"/>
</dbReference>
<dbReference type="PROSITE" id="PS00934">
    <property type="entry name" value="GLYOXALASE_I_1"/>
    <property type="match status" value="1"/>
</dbReference>
<evidence type="ECO:0000313" key="3">
    <source>
        <dbReference type="EMBL" id="OAN49618.1"/>
    </source>
</evidence>
<reference evidence="3 4" key="1">
    <citation type="submission" date="2016-04" db="EMBL/GenBank/DDBJ databases">
        <title>Draft genome sequence of freshwater magnetotactic bacteria Magnetospirillum marisnigri SP-1 and Magnetospirillum moscoviense BB-1.</title>
        <authorList>
            <person name="Koziaeva V."/>
            <person name="Dziuba M.V."/>
            <person name="Ivanov T.M."/>
            <person name="Kuznetsov B."/>
            <person name="Grouzdev D.S."/>
        </authorList>
    </citation>
    <scope>NUCLEOTIDE SEQUENCE [LARGE SCALE GENOMIC DNA]</scope>
    <source>
        <strain evidence="3 4">BB-1</strain>
    </source>
</reference>
<dbReference type="GO" id="GO:0004462">
    <property type="term" value="F:lactoylglutathione lyase activity"/>
    <property type="evidence" value="ECO:0007669"/>
    <property type="project" value="InterPro"/>
</dbReference>
<dbReference type="InterPro" id="IPR051785">
    <property type="entry name" value="MMCE/EMCE_epimerase"/>
</dbReference>
<comment type="caution">
    <text evidence="3">The sequence shown here is derived from an EMBL/GenBank/DDBJ whole genome shotgun (WGS) entry which is preliminary data.</text>
</comment>
<dbReference type="InterPro" id="IPR018146">
    <property type="entry name" value="Glyoxalase_1_CS"/>
</dbReference>
<dbReference type="Proteomes" id="UP000078543">
    <property type="component" value="Unassembled WGS sequence"/>
</dbReference>
<proteinExistence type="predicted"/>